<dbReference type="HOGENOM" id="CLU_000445_114_71_2"/>
<dbReference type="InterPro" id="IPR004358">
    <property type="entry name" value="Sig_transdc_His_kin-like_C"/>
</dbReference>
<dbReference type="PANTHER" id="PTHR43304">
    <property type="entry name" value="PHYTOCHROME-LIKE PROTEIN CPH1"/>
    <property type="match status" value="1"/>
</dbReference>
<dbReference type="Proteomes" id="UP000006622">
    <property type="component" value="Chromosome"/>
</dbReference>
<dbReference type="InterPro" id="IPR005467">
    <property type="entry name" value="His_kinase_dom"/>
</dbReference>
<dbReference type="SMART" id="SM00091">
    <property type="entry name" value="PAS"/>
    <property type="match status" value="4"/>
</dbReference>
<dbReference type="InterPro" id="IPR013767">
    <property type="entry name" value="PAS_fold"/>
</dbReference>
<dbReference type="InterPro" id="IPR036890">
    <property type="entry name" value="HATPase_C_sf"/>
</dbReference>
<dbReference type="InterPro" id="IPR052162">
    <property type="entry name" value="Sensor_kinase/Photoreceptor"/>
</dbReference>
<dbReference type="InterPro" id="IPR000700">
    <property type="entry name" value="PAS-assoc_C"/>
</dbReference>
<evidence type="ECO:0000313" key="13">
    <source>
        <dbReference type="Proteomes" id="UP000006622"/>
    </source>
</evidence>
<feature type="domain" description="PAS" evidence="10">
    <location>
        <begin position="12"/>
        <end position="66"/>
    </location>
</feature>
<dbReference type="FunFam" id="3.30.565.10:FF:000006">
    <property type="entry name" value="Sensor histidine kinase WalK"/>
    <property type="match status" value="1"/>
</dbReference>
<feature type="domain" description="PAS" evidence="10">
    <location>
        <begin position="275"/>
        <end position="326"/>
    </location>
</feature>
<dbReference type="Pfam" id="PF13188">
    <property type="entry name" value="PAS_8"/>
    <property type="match status" value="1"/>
</dbReference>
<dbReference type="PRINTS" id="PR00344">
    <property type="entry name" value="BCTRLSENSOR"/>
</dbReference>
<dbReference type="InterPro" id="IPR003661">
    <property type="entry name" value="HisK_dim/P_dom"/>
</dbReference>
<dbReference type="STRING" id="679901.Mzhil_0893"/>
<feature type="domain" description="PAC" evidence="11">
    <location>
        <begin position="472"/>
        <end position="522"/>
    </location>
</feature>
<dbReference type="SMART" id="SM00086">
    <property type="entry name" value="PAC"/>
    <property type="match status" value="4"/>
</dbReference>
<evidence type="ECO:0000256" key="7">
    <source>
        <dbReference type="ARBA" id="ARBA00023136"/>
    </source>
</evidence>
<dbReference type="CDD" id="cd00130">
    <property type="entry name" value="PAS"/>
    <property type="match status" value="4"/>
</dbReference>
<evidence type="ECO:0000256" key="6">
    <source>
        <dbReference type="ARBA" id="ARBA00023012"/>
    </source>
</evidence>
<dbReference type="GO" id="GO:0006355">
    <property type="term" value="P:regulation of DNA-templated transcription"/>
    <property type="evidence" value="ECO:0007669"/>
    <property type="project" value="InterPro"/>
</dbReference>
<name>F7XL98_METZD</name>
<dbReference type="InterPro" id="IPR036097">
    <property type="entry name" value="HisK_dim/P_sf"/>
</dbReference>
<keyword evidence="6" id="KW-0902">Two-component regulatory system</keyword>
<keyword evidence="5 12" id="KW-0418">Kinase</keyword>
<dbReference type="PROSITE" id="PS50109">
    <property type="entry name" value="HIS_KIN"/>
    <property type="match status" value="1"/>
</dbReference>
<dbReference type="Gene3D" id="3.30.450.20">
    <property type="entry name" value="PAS domain"/>
    <property type="match status" value="4"/>
</dbReference>
<reference evidence="12" key="1">
    <citation type="submission" date="2010-07" db="EMBL/GenBank/DDBJ databases">
        <title>The complete genome of Methanosalsum zhilinae DSM 4017.</title>
        <authorList>
            <consortium name="US DOE Joint Genome Institute (JGI-PGF)"/>
            <person name="Lucas S."/>
            <person name="Copeland A."/>
            <person name="Lapidus A."/>
            <person name="Glavina del Rio T."/>
            <person name="Dalin E."/>
            <person name="Tice H."/>
            <person name="Bruce D."/>
            <person name="Goodwin L."/>
            <person name="Pitluck S."/>
            <person name="Kyrpides N."/>
            <person name="Mavromatis K."/>
            <person name="Ovchinnikova G."/>
            <person name="Daligault H."/>
            <person name="Detter J.C."/>
            <person name="Han C."/>
            <person name="Tapia R."/>
            <person name="Larimer F."/>
            <person name="Land M."/>
            <person name="Hauser L."/>
            <person name="Markowitz V."/>
            <person name="Cheng J.-F."/>
            <person name="Hugenholtz P."/>
            <person name="Woyke T."/>
            <person name="Wu D."/>
            <person name="Spring S."/>
            <person name="Schueler E."/>
            <person name="Brambilla E."/>
            <person name="Klenk H.-P."/>
            <person name="Eisen J.A."/>
        </authorList>
    </citation>
    <scope>NUCLEOTIDE SEQUENCE</scope>
    <source>
        <strain evidence="12">DSM 4017</strain>
    </source>
</reference>
<dbReference type="SUPFAM" id="SSF47384">
    <property type="entry name" value="Homodimeric domain of signal transducing histidine kinase"/>
    <property type="match status" value="1"/>
</dbReference>
<evidence type="ECO:0000256" key="5">
    <source>
        <dbReference type="ARBA" id="ARBA00022777"/>
    </source>
</evidence>
<feature type="domain" description="PAC" evidence="11">
    <location>
        <begin position="222"/>
        <end position="274"/>
    </location>
</feature>
<feature type="domain" description="Histidine kinase" evidence="9">
    <location>
        <begin position="547"/>
        <end position="766"/>
    </location>
</feature>
<dbReference type="Pfam" id="PF02518">
    <property type="entry name" value="HATPase_c"/>
    <property type="match status" value="1"/>
</dbReference>
<dbReference type="EC" id="2.7.13.3" evidence="2"/>
<sequence>MKKSSNKGNGNIENLSDRILDHILTGIWAVDENDLIVYFNHAMEKISGISKEEIIGSKIMNYIDENVLQDEGHFREMFLRAKYSREITRYRAIPMTTPAGNLIYQSGVLIPLIGDTGNYTGMIGTVEDVTGQDLEEQITKVKPETEKTLESIYRNSPVVAFLWSAEKDWPVKYVSENISQFGYRPDEFTSGKLLYGDIIHPEDVKKVRSDISRIEIEDQMYFTKEYRILTKQSDIRWVTERSMLVRNRHGEPVYYQGIIIDITERKLAEEALKDSEKKYRLIFENSPLGIFHFDSNGVVTHCNEKLADILGISKDEIIGFDMIRSLKDESMRKAFEAVFSRKPGHYEGYYQAVTGSKYTPIKADFSPNIAEDGSLLGGVGIIGDISERKKAEDALRASEQKYSSLVEKSNDGIVILQDYILKFANNKMAEILGYSKEEITGKSMSSFIPEKYRDMVLERYEKRIKKDPNIPNKYEIELISKSGEYVPVEINASFIEHEDRPADMAIIRDITERKKAEEELKKYTEELARANEELKSLDKMKDEFLSNVSHELKTPLVSIKGYAEILYEETVGTLNNGQKNSLAKIVRNSERLMRMVNSLLFISAAEGEGVEYKSEKVNIQILIDEVIEDISLQAKSKNMKIEKKVSSDLPPVFGDKEKLADMLINILDNSLKFTPEEGKISISASEDKGSLHIIISDSGIGIPDELIPYLFKKFYQVDASIRRKYGGTGLGLYICKNIVEAHGGKMWIESVEGVGTTVHVMLPGNSR</sequence>
<dbReference type="AlphaFoldDB" id="F7XL98"/>
<evidence type="ECO:0000259" key="11">
    <source>
        <dbReference type="PROSITE" id="PS50113"/>
    </source>
</evidence>
<dbReference type="Pfam" id="PF00512">
    <property type="entry name" value="HisKA"/>
    <property type="match status" value="1"/>
</dbReference>
<dbReference type="InterPro" id="IPR000014">
    <property type="entry name" value="PAS"/>
</dbReference>
<evidence type="ECO:0000256" key="2">
    <source>
        <dbReference type="ARBA" id="ARBA00012438"/>
    </source>
</evidence>
<evidence type="ECO:0000256" key="1">
    <source>
        <dbReference type="ARBA" id="ARBA00000085"/>
    </source>
</evidence>
<dbReference type="CDD" id="cd00082">
    <property type="entry name" value="HisKA"/>
    <property type="match status" value="1"/>
</dbReference>
<dbReference type="Gene3D" id="3.30.565.10">
    <property type="entry name" value="Histidine kinase-like ATPase, C-terminal domain"/>
    <property type="match status" value="1"/>
</dbReference>
<evidence type="ECO:0000256" key="3">
    <source>
        <dbReference type="ARBA" id="ARBA00022553"/>
    </source>
</evidence>
<dbReference type="PROSITE" id="PS50112">
    <property type="entry name" value="PAS"/>
    <property type="match status" value="4"/>
</dbReference>
<evidence type="ECO:0000259" key="10">
    <source>
        <dbReference type="PROSITE" id="PS50112"/>
    </source>
</evidence>
<proteinExistence type="predicted"/>
<feature type="coiled-coil region" evidence="8">
    <location>
        <begin position="506"/>
        <end position="547"/>
    </location>
</feature>
<accession>F7XL98</accession>
<keyword evidence="8" id="KW-0175">Coiled coil</keyword>
<dbReference type="FunFam" id="1.10.287.130:FF:000001">
    <property type="entry name" value="Two-component sensor histidine kinase"/>
    <property type="match status" value="1"/>
</dbReference>
<dbReference type="Pfam" id="PF13426">
    <property type="entry name" value="PAS_9"/>
    <property type="match status" value="1"/>
</dbReference>
<dbReference type="OrthoDB" id="8127at2157"/>
<keyword evidence="13" id="KW-1185">Reference proteome</keyword>
<dbReference type="InterPro" id="IPR001610">
    <property type="entry name" value="PAC"/>
</dbReference>
<evidence type="ECO:0000256" key="8">
    <source>
        <dbReference type="SAM" id="Coils"/>
    </source>
</evidence>
<keyword evidence="3" id="KW-0597">Phosphoprotein</keyword>
<gene>
    <name evidence="12" type="ordered locus">Mzhil_0893</name>
</gene>
<protein>
    <recommendedName>
        <fullName evidence="2">histidine kinase</fullName>
        <ecNumber evidence="2">2.7.13.3</ecNumber>
    </recommendedName>
</protein>
<evidence type="ECO:0000259" key="9">
    <source>
        <dbReference type="PROSITE" id="PS50109"/>
    </source>
</evidence>
<dbReference type="KEGG" id="mzh:Mzhil_0893"/>
<dbReference type="SMART" id="SM00388">
    <property type="entry name" value="HisKA"/>
    <property type="match status" value="1"/>
</dbReference>
<dbReference type="Gene3D" id="1.10.287.130">
    <property type="match status" value="1"/>
</dbReference>
<keyword evidence="4" id="KW-0808">Transferase</keyword>
<dbReference type="RefSeq" id="WP_013898194.1">
    <property type="nucleotide sequence ID" value="NC_015676.1"/>
</dbReference>
<dbReference type="Pfam" id="PF08447">
    <property type="entry name" value="PAS_3"/>
    <property type="match status" value="1"/>
</dbReference>
<dbReference type="PANTHER" id="PTHR43304:SF1">
    <property type="entry name" value="PAC DOMAIN-CONTAINING PROTEIN"/>
    <property type="match status" value="1"/>
</dbReference>
<dbReference type="InterPro" id="IPR003594">
    <property type="entry name" value="HATPase_dom"/>
</dbReference>
<comment type="catalytic activity">
    <reaction evidence="1">
        <text>ATP + protein L-histidine = ADP + protein N-phospho-L-histidine.</text>
        <dbReference type="EC" id="2.7.13.3"/>
    </reaction>
</comment>
<dbReference type="PROSITE" id="PS50113">
    <property type="entry name" value="PAC"/>
    <property type="match status" value="3"/>
</dbReference>
<feature type="domain" description="PAC" evidence="11">
    <location>
        <begin position="344"/>
        <end position="397"/>
    </location>
</feature>
<dbReference type="NCBIfam" id="TIGR00229">
    <property type="entry name" value="sensory_box"/>
    <property type="match status" value="4"/>
</dbReference>
<dbReference type="GO" id="GO:0000155">
    <property type="term" value="F:phosphorelay sensor kinase activity"/>
    <property type="evidence" value="ECO:0007669"/>
    <property type="project" value="InterPro"/>
</dbReference>
<dbReference type="SUPFAM" id="SSF55874">
    <property type="entry name" value="ATPase domain of HSP90 chaperone/DNA topoisomerase II/histidine kinase"/>
    <property type="match status" value="1"/>
</dbReference>
<evidence type="ECO:0000256" key="4">
    <source>
        <dbReference type="ARBA" id="ARBA00022679"/>
    </source>
</evidence>
<feature type="domain" description="PAS" evidence="10">
    <location>
        <begin position="181"/>
        <end position="218"/>
    </location>
</feature>
<keyword evidence="7" id="KW-0472">Membrane</keyword>
<dbReference type="SMART" id="SM00387">
    <property type="entry name" value="HATPase_c"/>
    <property type="match status" value="1"/>
</dbReference>
<organism evidence="12 13">
    <name type="scientific">Methanosalsum zhilinae (strain DSM 4017 / NBRC 107636 / OCM 62 / WeN5)</name>
    <name type="common">Methanohalophilus zhilinae</name>
    <dbReference type="NCBI Taxonomy" id="679901"/>
    <lineage>
        <taxon>Archaea</taxon>
        <taxon>Methanobacteriati</taxon>
        <taxon>Methanobacteriota</taxon>
        <taxon>Stenosarchaea group</taxon>
        <taxon>Methanomicrobia</taxon>
        <taxon>Methanosarcinales</taxon>
        <taxon>Methanosarcinaceae</taxon>
        <taxon>Methanosalsum</taxon>
    </lineage>
</organism>
<dbReference type="GeneID" id="10822514"/>
<feature type="domain" description="PAS" evidence="10">
    <location>
        <begin position="423"/>
        <end position="467"/>
    </location>
</feature>
<dbReference type="EMBL" id="CP002101">
    <property type="protein sequence ID" value="AEH60755.1"/>
    <property type="molecule type" value="Genomic_DNA"/>
</dbReference>
<dbReference type="InterPro" id="IPR035965">
    <property type="entry name" value="PAS-like_dom_sf"/>
</dbReference>
<evidence type="ECO:0000313" key="12">
    <source>
        <dbReference type="EMBL" id="AEH60755.1"/>
    </source>
</evidence>
<dbReference type="InterPro" id="IPR013655">
    <property type="entry name" value="PAS_fold_3"/>
</dbReference>
<dbReference type="SUPFAM" id="SSF55785">
    <property type="entry name" value="PYP-like sensor domain (PAS domain)"/>
    <property type="match status" value="4"/>
</dbReference>
<dbReference type="Pfam" id="PF00989">
    <property type="entry name" value="PAS"/>
    <property type="match status" value="1"/>
</dbReference>